<reference evidence="1 2" key="1">
    <citation type="submission" date="2021-06" db="EMBL/GenBank/DDBJ databases">
        <title>Caerostris extrusa draft genome.</title>
        <authorList>
            <person name="Kono N."/>
            <person name="Arakawa K."/>
        </authorList>
    </citation>
    <scope>NUCLEOTIDE SEQUENCE [LARGE SCALE GENOMIC DNA]</scope>
</reference>
<dbReference type="Proteomes" id="UP001054945">
    <property type="component" value="Unassembled WGS sequence"/>
</dbReference>
<protein>
    <recommendedName>
        <fullName evidence="3">Maturase K</fullName>
    </recommendedName>
</protein>
<accession>A0AAV4NNR4</accession>
<keyword evidence="2" id="KW-1185">Reference proteome</keyword>
<proteinExistence type="predicted"/>
<gene>
    <name evidence="1" type="ORF">CEXT_668941</name>
</gene>
<sequence length="91" mass="10522">IGNSSDISRAHSLFTAPKKFPKKAISSLVSFLLPKKRKTLSEFHYYNFRKPPQMVKAISILLQNHCETSICECPLLKPIMDFHFSFSRDYT</sequence>
<evidence type="ECO:0008006" key="3">
    <source>
        <dbReference type="Google" id="ProtNLM"/>
    </source>
</evidence>
<comment type="caution">
    <text evidence="1">The sequence shown here is derived from an EMBL/GenBank/DDBJ whole genome shotgun (WGS) entry which is preliminary data.</text>
</comment>
<evidence type="ECO:0000313" key="2">
    <source>
        <dbReference type="Proteomes" id="UP001054945"/>
    </source>
</evidence>
<name>A0AAV4NNR4_CAEEX</name>
<dbReference type="AlphaFoldDB" id="A0AAV4NNR4"/>
<feature type="non-terminal residue" evidence="1">
    <location>
        <position position="1"/>
    </location>
</feature>
<organism evidence="1 2">
    <name type="scientific">Caerostris extrusa</name>
    <name type="common">Bark spider</name>
    <name type="synonym">Caerostris bankana</name>
    <dbReference type="NCBI Taxonomy" id="172846"/>
    <lineage>
        <taxon>Eukaryota</taxon>
        <taxon>Metazoa</taxon>
        <taxon>Ecdysozoa</taxon>
        <taxon>Arthropoda</taxon>
        <taxon>Chelicerata</taxon>
        <taxon>Arachnida</taxon>
        <taxon>Araneae</taxon>
        <taxon>Araneomorphae</taxon>
        <taxon>Entelegynae</taxon>
        <taxon>Araneoidea</taxon>
        <taxon>Araneidae</taxon>
        <taxon>Caerostris</taxon>
    </lineage>
</organism>
<dbReference type="EMBL" id="BPLR01003524">
    <property type="protein sequence ID" value="GIX85551.1"/>
    <property type="molecule type" value="Genomic_DNA"/>
</dbReference>
<evidence type="ECO:0000313" key="1">
    <source>
        <dbReference type="EMBL" id="GIX85551.1"/>
    </source>
</evidence>